<dbReference type="Proteomes" id="UP000037755">
    <property type="component" value="Unassembled WGS sequence"/>
</dbReference>
<dbReference type="OrthoDB" id="1376935at2"/>
<keyword evidence="3" id="KW-1185">Reference proteome</keyword>
<dbReference type="RefSeq" id="WP_054409691.1">
    <property type="nucleotide sequence ID" value="NZ_FOYA01000010.1"/>
</dbReference>
<name>A0A0M9VJP1_9FLAO</name>
<reference evidence="2 3" key="1">
    <citation type="submission" date="2015-08" db="EMBL/GenBank/DDBJ databases">
        <title>Whole genome sequence of Flavobacterium akiainvivens IK-1T, from decaying Wikstroemia oahuensis, an endemic Hawaiian shrub.</title>
        <authorList>
            <person name="Wan X."/>
            <person name="Hou S."/>
            <person name="Saito J."/>
            <person name="Donachie S."/>
        </authorList>
    </citation>
    <scope>NUCLEOTIDE SEQUENCE [LARGE SCALE GENOMIC DNA]</scope>
    <source>
        <strain evidence="2 3">IK-1</strain>
    </source>
</reference>
<dbReference type="PATRIC" id="fig|1202724.3.peg.4012"/>
<proteinExistence type="predicted"/>
<gene>
    <name evidence="2" type="ORF">AM493_19370</name>
</gene>
<dbReference type="STRING" id="1202724.AM493_19370"/>
<evidence type="ECO:0000313" key="2">
    <source>
        <dbReference type="EMBL" id="KOS07969.1"/>
    </source>
</evidence>
<sequence length="153" mass="16348">MKNLILYAAIIAGITFAACSDDEDSVPVPVYVGCLTCEIPDTAPSEVEEQPYEVCIDTAGIAYVDNAYTGVEASYYFELNCANAYEEPTGPGAGPGTPTTDCVTCAAAEWMGEMLPEEVVCKGTNGNAYVDGEDMGVPFDQYIDLQEMFTTCQ</sequence>
<feature type="signal peptide" evidence="1">
    <location>
        <begin position="1"/>
        <end position="17"/>
    </location>
</feature>
<evidence type="ECO:0000256" key="1">
    <source>
        <dbReference type="SAM" id="SignalP"/>
    </source>
</evidence>
<dbReference type="AlphaFoldDB" id="A0A0M9VJP1"/>
<comment type="caution">
    <text evidence="2">The sequence shown here is derived from an EMBL/GenBank/DDBJ whole genome shotgun (WGS) entry which is preliminary data.</text>
</comment>
<organism evidence="2 3">
    <name type="scientific">Flavobacterium akiainvivens</name>
    <dbReference type="NCBI Taxonomy" id="1202724"/>
    <lineage>
        <taxon>Bacteria</taxon>
        <taxon>Pseudomonadati</taxon>
        <taxon>Bacteroidota</taxon>
        <taxon>Flavobacteriia</taxon>
        <taxon>Flavobacteriales</taxon>
        <taxon>Flavobacteriaceae</taxon>
        <taxon>Flavobacterium</taxon>
    </lineage>
</organism>
<accession>A0A0M9VJP1</accession>
<keyword evidence="1" id="KW-0732">Signal</keyword>
<protein>
    <recommendedName>
        <fullName evidence="4">Lipoprotein</fullName>
    </recommendedName>
</protein>
<feature type="chain" id="PRO_5005839075" description="Lipoprotein" evidence="1">
    <location>
        <begin position="18"/>
        <end position="153"/>
    </location>
</feature>
<dbReference type="PROSITE" id="PS51257">
    <property type="entry name" value="PROKAR_LIPOPROTEIN"/>
    <property type="match status" value="1"/>
</dbReference>
<evidence type="ECO:0000313" key="3">
    <source>
        <dbReference type="Proteomes" id="UP000037755"/>
    </source>
</evidence>
<evidence type="ECO:0008006" key="4">
    <source>
        <dbReference type="Google" id="ProtNLM"/>
    </source>
</evidence>
<dbReference type="EMBL" id="LIYD01000005">
    <property type="protein sequence ID" value="KOS07969.1"/>
    <property type="molecule type" value="Genomic_DNA"/>
</dbReference>